<reference evidence="2" key="1">
    <citation type="journal article" date="2019" name="Int. J. Syst. Evol. Microbiol.">
        <title>The Global Catalogue of Microorganisms (GCM) 10K type strain sequencing project: providing services to taxonomists for standard genome sequencing and annotation.</title>
        <authorList>
            <consortium name="The Broad Institute Genomics Platform"/>
            <consortium name="The Broad Institute Genome Sequencing Center for Infectious Disease"/>
            <person name="Wu L."/>
            <person name="Ma J."/>
        </authorList>
    </citation>
    <scope>NUCLEOTIDE SEQUENCE [LARGE SCALE GENOMIC DNA]</scope>
    <source>
        <strain evidence="2">KCTC 62195</strain>
    </source>
</reference>
<accession>A0ABV7AN67</accession>
<gene>
    <name evidence="1" type="ORF">ACFOJE_01615</name>
</gene>
<dbReference type="EMBL" id="JBHRSJ010000001">
    <property type="protein sequence ID" value="MFC2970913.1"/>
    <property type="molecule type" value="Genomic_DNA"/>
</dbReference>
<dbReference type="Pfam" id="PF05119">
    <property type="entry name" value="Terminase_4"/>
    <property type="match status" value="1"/>
</dbReference>
<protein>
    <submittedName>
        <fullName evidence="1">Phage terminase small subunit P27 family</fullName>
    </submittedName>
</protein>
<name>A0ABV7AN67_9GAMM</name>
<dbReference type="Proteomes" id="UP001595457">
    <property type="component" value="Unassembled WGS sequence"/>
</dbReference>
<dbReference type="RefSeq" id="WP_377812479.1">
    <property type="nucleotide sequence ID" value="NZ_JBHRSJ010000001.1"/>
</dbReference>
<proteinExistence type="predicted"/>
<dbReference type="InterPro" id="IPR006448">
    <property type="entry name" value="Phage_term_ssu_P27"/>
</dbReference>
<keyword evidence="2" id="KW-1185">Reference proteome</keyword>
<dbReference type="NCBIfam" id="TIGR01558">
    <property type="entry name" value="sm_term_P27"/>
    <property type="match status" value="1"/>
</dbReference>
<evidence type="ECO:0000313" key="1">
    <source>
        <dbReference type="EMBL" id="MFC2970913.1"/>
    </source>
</evidence>
<comment type="caution">
    <text evidence="1">The sequence shown here is derived from an EMBL/GenBank/DDBJ whole genome shotgun (WGS) entry which is preliminary data.</text>
</comment>
<organism evidence="1 2">
    <name type="scientific">Azotobacter bryophylli</name>
    <dbReference type="NCBI Taxonomy" id="1986537"/>
    <lineage>
        <taxon>Bacteria</taxon>
        <taxon>Pseudomonadati</taxon>
        <taxon>Pseudomonadota</taxon>
        <taxon>Gammaproteobacteria</taxon>
        <taxon>Pseudomonadales</taxon>
        <taxon>Pseudomonadaceae</taxon>
        <taxon>Azotobacter</taxon>
    </lineage>
</organism>
<evidence type="ECO:0000313" key="2">
    <source>
        <dbReference type="Proteomes" id="UP001595457"/>
    </source>
</evidence>
<sequence length="129" mass="14231">MPDWLSADAQAEWARIVPDLLTLGLLSKLDMMALATYCEAVADWQRFRRLIAEHNAKADGAGDIQTFATGAKQISVWRQLANDAEKRANAAGVQFGFSPMARRNLKTTPQGQGELFPNEQRDAAASYFS</sequence>